<proteinExistence type="predicted"/>
<dbReference type="PANTHER" id="PTHR13267">
    <property type="entry name" value="ZINC FINGER PROTEIN 277"/>
    <property type="match status" value="1"/>
</dbReference>
<dbReference type="OrthoDB" id="278606at2759"/>
<dbReference type="SUPFAM" id="SSF57667">
    <property type="entry name" value="beta-beta-alpha zinc fingers"/>
    <property type="match status" value="2"/>
</dbReference>
<organism evidence="5">
    <name type="scientific">Notodromas monacha</name>
    <dbReference type="NCBI Taxonomy" id="399045"/>
    <lineage>
        <taxon>Eukaryota</taxon>
        <taxon>Metazoa</taxon>
        <taxon>Ecdysozoa</taxon>
        <taxon>Arthropoda</taxon>
        <taxon>Crustacea</taxon>
        <taxon>Oligostraca</taxon>
        <taxon>Ostracoda</taxon>
        <taxon>Podocopa</taxon>
        <taxon>Podocopida</taxon>
        <taxon>Cypridocopina</taxon>
        <taxon>Cypridoidea</taxon>
        <taxon>Cyprididae</taxon>
        <taxon>Notodromas</taxon>
    </lineage>
</organism>
<dbReference type="PANTHER" id="PTHR13267:SF3">
    <property type="entry name" value="ZINC FINGER PROTEIN 277"/>
    <property type="match status" value="1"/>
</dbReference>
<evidence type="ECO:0000256" key="1">
    <source>
        <dbReference type="ARBA" id="ARBA00022723"/>
    </source>
</evidence>
<protein>
    <recommendedName>
        <fullName evidence="4">ZN622/Rei1/Reh1 zinc finger C2H2-type domain-containing protein</fullName>
    </recommendedName>
</protein>
<keyword evidence="3" id="KW-0862">Zinc</keyword>
<sequence length="222" mass="26423">MILFDNDGFITSMKRYSNYWKKRFEGHELKEFCSVIETKSKADQGVSNTYFLLCDTLPEDESLRSELQAERRAKALQDYEEERDRNVLKEHMRKKMHRKLNPKNKVYDKFYLVNYLELGKNWEDIAAEADEEYEEDQDWGDWVSDAPRMSCLFCSVVEPSGEALFSHMKDAHGFDFVSGAEVKRLAFHDKVKLVNYFRRYYFPTVEDDDLLWVLEDINDDDL</sequence>
<accession>A0A7R9BLL5</accession>
<dbReference type="InterPro" id="IPR041661">
    <property type="entry name" value="ZN622/Rei1/Reh1_Znf-C2H2"/>
</dbReference>
<evidence type="ECO:0000313" key="5">
    <source>
        <dbReference type="EMBL" id="CAD7276509.1"/>
    </source>
</evidence>
<name>A0A7R9BLL5_9CRUS</name>
<evidence type="ECO:0000313" key="6">
    <source>
        <dbReference type="Proteomes" id="UP000678499"/>
    </source>
</evidence>
<keyword evidence="1" id="KW-0479">Metal-binding</keyword>
<evidence type="ECO:0000256" key="2">
    <source>
        <dbReference type="ARBA" id="ARBA00022771"/>
    </source>
</evidence>
<evidence type="ECO:0000256" key="3">
    <source>
        <dbReference type="ARBA" id="ARBA00022833"/>
    </source>
</evidence>
<feature type="domain" description="ZN622/Rei1/Reh1 zinc finger C2H2-type" evidence="4">
    <location>
        <begin position="151"/>
        <end position="199"/>
    </location>
</feature>
<dbReference type="InterPro" id="IPR040048">
    <property type="entry name" value="ZNF277"/>
</dbReference>
<reference evidence="5" key="1">
    <citation type="submission" date="2020-11" db="EMBL/GenBank/DDBJ databases">
        <authorList>
            <person name="Tran Van P."/>
        </authorList>
    </citation>
    <scope>NUCLEOTIDE SEQUENCE</scope>
</reference>
<dbReference type="EMBL" id="CAJPEX010000642">
    <property type="protein sequence ID" value="CAG0916661.1"/>
    <property type="molecule type" value="Genomic_DNA"/>
</dbReference>
<keyword evidence="6" id="KW-1185">Reference proteome</keyword>
<dbReference type="GO" id="GO:0008270">
    <property type="term" value="F:zinc ion binding"/>
    <property type="evidence" value="ECO:0007669"/>
    <property type="project" value="UniProtKB-KW"/>
</dbReference>
<dbReference type="Proteomes" id="UP000678499">
    <property type="component" value="Unassembled WGS sequence"/>
</dbReference>
<dbReference type="EMBL" id="OA882679">
    <property type="protein sequence ID" value="CAD7276509.1"/>
    <property type="molecule type" value="Genomic_DNA"/>
</dbReference>
<gene>
    <name evidence="5" type="ORF">NMOB1V02_LOCUS4268</name>
</gene>
<evidence type="ECO:0000259" key="4">
    <source>
        <dbReference type="Pfam" id="PF12756"/>
    </source>
</evidence>
<keyword evidence="2" id="KW-0863">Zinc-finger</keyword>
<dbReference type="InterPro" id="IPR036236">
    <property type="entry name" value="Znf_C2H2_sf"/>
</dbReference>
<dbReference type="AlphaFoldDB" id="A0A7R9BLL5"/>
<dbReference type="Pfam" id="PF12756">
    <property type="entry name" value="zf-C2H2_2"/>
    <property type="match status" value="1"/>
</dbReference>